<keyword evidence="7" id="KW-0408">Iron</keyword>
<evidence type="ECO:0000256" key="4">
    <source>
        <dbReference type="ARBA" id="ARBA00022679"/>
    </source>
</evidence>
<evidence type="ECO:0000256" key="6">
    <source>
        <dbReference type="ARBA" id="ARBA00022898"/>
    </source>
</evidence>
<dbReference type="PIRSF" id="PIRSF005572">
    <property type="entry name" value="NifS"/>
    <property type="match status" value="1"/>
</dbReference>
<dbReference type="InterPro" id="IPR015421">
    <property type="entry name" value="PyrdxlP-dep_Trfase_major"/>
</dbReference>
<evidence type="ECO:0000256" key="8">
    <source>
        <dbReference type="ARBA" id="ARBA00023014"/>
    </source>
</evidence>
<dbReference type="PANTHER" id="PTHR11601">
    <property type="entry name" value="CYSTEINE DESULFURYLASE FAMILY MEMBER"/>
    <property type="match status" value="1"/>
</dbReference>
<dbReference type="OrthoDB" id="9804366at2"/>
<dbReference type="Gene3D" id="1.10.260.50">
    <property type="match status" value="1"/>
</dbReference>
<dbReference type="Gene3D" id="3.90.1150.10">
    <property type="entry name" value="Aspartate Aminotransferase, domain 1"/>
    <property type="match status" value="1"/>
</dbReference>
<dbReference type="AlphaFoldDB" id="A0A346E0T4"/>
<keyword evidence="6" id="KW-0663">Pyridoxal phosphate</keyword>
<evidence type="ECO:0000256" key="7">
    <source>
        <dbReference type="ARBA" id="ARBA00023004"/>
    </source>
</evidence>
<dbReference type="GO" id="GO:0031071">
    <property type="term" value="F:cysteine desulfurase activity"/>
    <property type="evidence" value="ECO:0007669"/>
    <property type="project" value="UniProtKB-EC"/>
</dbReference>
<keyword evidence="4" id="KW-0808">Transferase</keyword>
<dbReference type="GO" id="GO:0051536">
    <property type="term" value="F:iron-sulfur cluster binding"/>
    <property type="evidence" value="ECO:0007669"/>
    <property type="project" value="UniProtKB-KW"/>
</dbReference>
<comment type="similarity">
    <text evidence="2">Belongs to the class-V pyridoxal-phosphate-dependent aminotransferase family. NifS/IscS subfamily.</text>
</comment>
<dbReference type="InterPro" id="IPR000192">
    <property type="entry name" value="Aminotrans_V_dom"/>
</dbReference>
<evidence type="ECO:0000256" key="9">
    <source>
        <dbReference type="ARBA" id="ARBA00050776"/>
    </source>
</evidence>
<evidence type="ECO:0000256" key="1">
    <source>
        <dbReference type="ARBA" id="ARBA00001933"/>
    </source>
</evidence>
<evidence type="ECO:0000313" key="13">
    <source>
        <dbReference type="Proteomes" id="UP000257017"/>
    </source>
</evidence>
<dbReference type="EMBL" id="CP028359">
    <property type="protein sequence ID" value="AXN02589.1"/>
    <property type="molecule type" value="Genomic_DNA"/>
</dbReference>
<protein>
    <recommendedName>
        <fullName evidence="3">cysteine desulfurase</fullName>
        <ecNumber evidence="3">2.8.1.7</ecNumber>
    </recommendedName>
</protein>
<evidence type="ECO:0000313" key="12">
    <source>
        <dbReference type="EMBL" id="AXN02589.1"/>
    </source>
</evidence>
<dbReference type="RefSeq" id="WP_158380305.1">
    <property type="nucleotide sequence ID" value="NZ_CP028359.1"/>
</dbReference>
<dbReference type="PROSITE" id="PS00595">
    <property type="entry name" value="AA_TRANSFER_CLASS_5"/>
    <property type="match status" value="1"/>
</dbReference>
<name>A0A346E0T4_9FLAO</name>
<gene>
    <name evidence="12" type="ORF">C9I73_040</name>
</gene>
<keyword evidence="5" id="KW-0479">Metal-binding</keyword>
<evidence type="ECO:0000256" key="10">
    <source>
        <dbReference type="RuleBase" id="RU004504"/>
    </source>
</evidence>
<dbReference type="InterPro" id="IPR015422">
    <property type="entry name" value="PyrdxlP-dep_Trfase_small"/>
</dbReference>
<dbReference type="GO" id="GO:0046872">
    <property type="term" value="F:metal ion binding"/>
    <property type="evidence" value="ECO:0007669"/>
    <property type="project" value="UniProtKB-KW"/>
</dbReference>
<evidence type="ECO:0000256" key="5">
    <source>
        <dbReference type="ARBA" id="ARBA00022723"/>
    </source>
</evidence>
<sequence length="381" mass="43983">MNKKIYLDNASNTPLLKELSENHIKYLNKIGNPSSNHSLGLIKKFKIEKARTKIARIFKIKKDEIIFTSSGTEANNLILRSSIKYLNIKCIITSFLEHKSVLETVYDLYKYYNIVVKFVKNNDKGEINLSDLKKKLKEDEMPTLVSLMYVNNEIGNILNIKKVGKLCKKYKNKYFHSDTIQAIGWLKINIHKLNLHFASFSAHKFYGPTGIGFAFVNKNLNIKSFLTGGRQEKNIRAGTENFSGILGFTKALEFLKKDFIKHKTYLKKLKKYCIKELKRNIPDIKYVGMSESLKSSIYTIISIAIPKKELLTFKLDMKGIILSQSSACMSTEYSHVIKSLRIKNIIRKKTILRISLGIYNKKKEIIKFIKILKNIMEDEKS</sequence>
<dbReference type="Proteomes" id="UP000257017">
    <property type="component" value="Chromosome"/>
</dbReference>
<dbReference type="PANTHER" id="PTHR11601:SF34">
    <property type="entry name" value="CYSTEINE DESULFURASE"/>
    <property type="match status" value="1"/>
</dbReference>
<reference evidence="12 13" key="1">
    <citation type="submission" date="2018-03" db="EMBL/GenBank/DDBJ databases">
        <title>A parallel universe: an anciently diverged bacterial symbiosis in a Hawaiian planthopper (Hemiptera: Cixiidae) reveals rearranged nutritional responsibilities.</title>
        <authorList>
            <person name="Bennett G."/>
            <person name="Mao M."/>
        </authorList>
    </citation>
    <scope>NUCLEOTIDE SEQUENCE [LARGE SCALE GENOMIC DNA]</scope>
    <source>
        <strain evidence="12 13">OLIH</strain>
    </source>
</reference>
<evidence type="ECO:0000256" key="2">
    <source>
        <dbReference type="ARBA" id="ARBA00006490"/>
    </source>
</evidence>
<keyword evidence="8" id="KW-0411">Iron-sulfur</keyword>
<feature type="domain" description="Aminotransferase class V" evidence="11">
    <location>
        <begin position="5"/>
        <end position="366"/>
    </location>
</feature>
<accession>A0A346E0T4</accession>
<comment type="catalytic activity">
    <reaction evidence="9">
        <text>(sulfur carrier)-H + L-cysteine = (sulfur carrier)-SH + L-alanine</text>
        <dbReference type="Rhea" id="RHEA:43892"/>
        <dbReference type="Rhea" id="RHEA-COMP:14737"/>
        <dbReference type="Rhea" id="RHEA-COMP:14739"/>
        <dbReference type="ChEBI" id="CHEBI:29917"/>
        <dbReference type="ChEBI" id="CHEBI:35235"/>
        <dbReference type="ChEBI" id="CHEBI:57972"/>
        <dbReference type="ChEBI" id="CHEBI:64428"/>
        <dbReference type="EC" id="2.8.1.7"/>
    </reaction>
</comment>
<evidence type="ECO:0000256" key="3">
    <source>
        <dbReference type="ARBA" id="ARBA00012239"/>
    </source>
</evidence>
<dbReference type="EC" id="2.8.1.7" evidence="3"/>
<proteinExistence type="inferred from homology"/>
<dbReference type="InterPro" id="IPR016454">
    <property type="entry name" value="Cysteine_dSase"/>
</dbReference>
<dbReference type="InterPro" id="IPR020578">
    <property type="entry name" value="Aminotrans_V_PyrdxlP_BS"/>
</dbReference>
<dbReference type="InterPro" id="IPR015424">
    <property type="entry name" value="PyrdxlP-dep_Trfase"/>
</dbReference>
<comment type="cofactor">
    <cofactor evidence="1 10">
        <name>pyridoxal 5'-phosphate</name>
        <dbReference type="ChEBI" id="CHEBI:597326"/>
    </cofactor>
</comment>
<dbReference type="SUPFAM" id="SSF53383">
    <property type="entry name" value="PLP-dependent transferases"/>
    <property type="match status" value="1"/>
</dbReference>
<organism evidence="12 13">
    <name type="scientific">Candidatus Karelsulcia muelleri</name>
    <dbReference type="NCBI Taxonomy" id="336810"/>
    <lineage>
        <taxon>Bacteria</taxon>
        <taxon>Pseudomonadati</taxon>
        <taxon>Bacteroidota</taxon>
        <taxon>Flavobacteriia</taxon>
        <taxon>Flavobacteriales</taxon>
        <taxon>Candidatus Karelsulcia</taxon>
    </lineage>
</organism>
<evidence type="ECO:0000259" key="11">
    <source>
        <dbReference type="Pfam" id="PF00266"/>
    </source>
</evidence>
<dbReference type="Gene3D" id="3.40.640.10">
    <property type="entry name" value="Type I PLP-dependent aspartate aminotransferase-like (Major domain)"/>
    <property type="match status" value="1"/>
</dbReference>
<dbReference type="Pfam" id="PF00266">
    <property type="entry name" value="Aminotran_5"/>
    <property type="match status" value="1"/>
</dbReference>